<accession>A0AAQ3X9N5</accession>
<sequence length="190" mass="22050">MSSSPPSLSWRSHLFGTNLDYWNTLLARIEGLELSQDQDAFYWNLTPNGRFSVKSHYAALMLKNIPNVNRNFWKLKVPLKVKIFLWYLRKGVILTKDNLTKRRWQGSLTCAFCHKEETINHLLFECRLARSAWSVLQIATGINQPQNVILSATHWLSDWVILQREEIQPLVAAGSRLLARTATAFFSREF</sequence>
<dbReference type="InterPro" id="IPR026960">
    <property type="entry name" value="RVT-Znf"/>
</dbReference>
<gene>
    <name evidence="2" type="ORF">U9M48_036551</name>
</gene>
<keyword evidence="3" id="KW-1185">Reference proteome</keyword>
<dbReference type="AlphaFoldDB" id="A0AAQ3X9N5"/>
<dbReference type="PANTHER" id="PTHR36617">
    <property type="entry name" value="PROTEIN, PUTATIVE-RELATED"/>
    <property type="match status" value="1"/>
</dbReference>
<feature type="domain" description="Reverse transcriptase zinc-binding" evidence="1">
    <location>
        <begin position="51"/>
        <end position="133"/>
    </location>
</feature>
<evidence type="ECO:0000313" key="2">
    <source>
        <dbReference type="EMBL" id="WVZ90235.1"/>
    </source>
</evidence>
<evidence type="ECO:0000313" key="3">
    <source>
        <dbReference type="Proteomes" id="UP001341281"/>
    </source>
</evidence>
<dbReference type="Proteomes" id="UP001341281">
    <property type="component" value="Chromosome 08"/>
</dbReference>
<dbReference type="EMBL" id="CP144752">
    <property type="protein sequence ID" value="WVZ90235.1"/>
    <property type="molecule type" value="Genomic_DNA"/>
</dbReference>
<organism evidence="2 3">
    <name type="scientific">Paspalum notatum var. saurae</name>
    <dbReference type="NCBI Taxonomy" id="547442"/>
    <lineage>
        <taxon>Eukaryota</taxon>
        <taxon>Viridiplantae</taxon>
        <taxon>Streptophyta</taxon>
        <taxon>Embryophyta</taxon>
        <taxon>Tracheophyta</taxon>
        <taxon>Spermatophyta</taxon>
        <taxon>Magnoliopsida</taxon>
        <taxon>Liliopsida</taxon>
        <taxon>Poales</taxon>
        <taxon>Poaceae</taxon>
        <taxon>PACMAD clade</taxon>
        <taxon>Panicoideae</taxon>
        <taxon>Andropogonodae</taxon>
        <taxon>Paspaleae</taxon>
        <taxon>Paspalinae</taxon>
        <taxon>Paspalum</taxon>
    </lineage>
</organism>
<proteinExistence type="predicted"/>
<evidence type="ECO:0000259" key="1">
    <source>
        <dbReference type="Pfam" id="PF13966"/>
    </source>
</evidence>
<protein>
    <recommendedName>
        <fullName evidence="1">Reverse transcriptase zinc-binding domain-containing protein</fullName>
    </recommendedName>
</protein>
<dbReference type="Pfam" id="PF13966">
    <property type="entry name" value="zf-RVT"/>
    <property type="match status" value="1"/>
</dbReference>
<reference evidence="2 3" key="1">
    <citation type="submission" date="2024-02" db="EMBL/GenBank/DDBJ databases">
        <title>High-quality chromosome-scale genome assembly of Pensacola bahiagrass (Paspalum notatum Flugge var. saurae).</title>
        <authorList>
            <person name="Vega J.M."/>
            <person name="Podio M."/>
            <person name="Orjuela J."/>
            <person name="Siena L.A."/>
            <person name="Pessino S.C."/>
            <person name="Combes M.C."/>
            <person name="Mariac C."/>
            <person name="Albertini E."/>
            <person name="Pupilli F."/>
            <person name="Ortiz J.P.A."/>
            <person name="Leblanc O."/>
        </authorList>
    </citation>
    <scope>NUCLEOTIDE SEQUENCE [LARGE SCALE GENOMIC DNA]</scope>
    <source>
        <strain evidence="2">R1</strain>
        <tissue evidence="2">Leaf</tissue>
    </source>
</reference>
<name>A0AAQ3X9N5_PASNO</name>
<dbReference type="PANTHER" id="PTHR36617:SF14">
    <property type="entry name" value="REVERSE TRANSCRIPTASE ZINC-BINDING DOMAIN-CONTAINING PROTEIN"/>
    <property type="match status" value="1"/>
</dbReference>